<dbReference type="EMBL" id="FXAK01000001">
    <property type="protein sequence ID" value="SMF23069.1"/>
    <property type="molecule type" value="Genomic_DNA"/>
</dbReference>
<keyword evidence="1 4" id="KW-0349">Heme</keyword>
<feature type="domain" description="Cytochrome c" evidence="7">
    <location>
        <begin position="74"/>
        <end position="159"/>
    </location>
</feature>
<sequence>MPKYLIGLCAAVGFTATLTLGTAFGQQDTAQKTTQNQTSPDGKSTQEAKVANPEDLVDDQGVPLYMVKDGKVDKGTYNGYRRYASSCHVCHGPDGLGSSFAPALVDSLKRMDYWQFTDVVTNGRTNMGATGDKVMPTFGSDPNVMLNLADIYRYLKARSDDKLGRGRPERIKSAS</sequence>
<evidence type="ECO:0000313" key="9">
    <source>
        <dbReference type="Proteomes" id="UP000192936"/>
    </source>
</evidence>
<keyword evidence="2 4" id="KW-0479">Metal-binding</keyword>
<dbReference type="GO" id="GO:0046872">
    <property type="term" value="F:metal ion binding"/>
    <property type="evidence" value="ECO:0007669"/>
    <property type="project" value="UniProtKB-KW"/>
</dbReference>
<evidence type="ECO:0000256" key="3">
    <source>
        <dbReference type="ARBA" id="ARBA00023004"/>
    </source>
</evidence>
<dbReference type="STRING" id="286727.SAMN02982917_1112"/>
<dbReference type="Pfam" id="PF13442">
    <property type="entry name" value="Cytochrome_CBB3"/>
    <property type="match status" value="1"/>
</dbReference>
<feature type="region of interest" description="Disordered" evidence="5">
    <location>
        <begin position="31"/>
        <end position="54"/>
    </location>
</feature>
<gene>
    <name evidence="8" type="ORF">SAMN02982917_1112</name>
</gene>
<proteinExistence type="predicted"/>
<evidence type="ECO:0000256" key="4">
    <source>
        <dbReference type="PROSITE-ProRule" id="PRU00433"/>
    </source>
</evidence>
<organism evidence="8 9">
    <name type="scientific">Azospirillum oryzae</name>
    <dbReference type="NCBI Taxonomy" id="286727"/>
    <lineage>
        <taxon>Bacteria</taxon>
        <taxon>Pseudomonadati</taxon>
        <taxon>Pseudomonadota</taxon>
        <taxon>Alphaproteobacteria</taxon>
        <taxon>Rhodospirillales</taxon>
        <taxon>Azospirillaceae</taxon>
        <taxon>Azospirillum</taxon>
    </lineage>
</organism>
<protein>
    <submittedName>
        <fullName evidence="8">C-type cytochrome, methanol metabolism-related</fullName>
    </submittedName>
</protein>
<evidence type="ECO:0000256" key="6">
    <source>
        <dbReference type="SAM" id="SignalP"/>
    </source>
</evidence>
<feature type="chain" id="PRO_5012620544" evidence="6">
    <location>
        <begin position="26"/>
        <end position="175"/>
    </location>
</feature>
<keyword evidence="3 4" id="KW-0408">Iron</keyword>
<name>A0A1X7DWI8_9PROT</name>
<reference evidence="8 9" key="1">
    <citation type="submission" date="2017-04" db="EMBL/GenBank/DDBJ databases">
        <authorList>
            <person name="Afonso C.L."/>
            <person name="Miller P.J."/>
            <person name="Scott M.A."/>
            <person name="Spackman E."/>
            <person name="Goraichik I."/>
            <person name="Dimitrov K.M."/>
            <person name="Suarez D.L."/>
            <person name="Swayne D.E."/>
        </authorList>
    </citation>
    <scope>NUCLEOTIDE SEQUENCE [LARGE SCALE GENOMIC DNA]</scope>
    <source>
        <strain evidence="8 9">A2P</strain>
    </source>
</reference>
<feature type="signal peptide" evidence="6">
    <location>
        <begin position="1"/>
        <end position="25"/>
    </location>
</feature>
<keyword evidence="6" id="KW-0732">Signal</keyword>
<dbReference type="GO" id="GO:0009055">
    <property type="term" value="F:electron transfer activity"/>
    <property type="evidence" value="ECO:0007669"/>
    <property type="project" value="InterPro"/>
</dbReference>
<evidence type="ECO:0000256" key="1">
    <source>
        <dbReference type="ARBA" id="ARBA00022617"/>
    </source>
</evidence>
<dbReference type="GO" id="GO:0020037">
    <property type="term" value="F:heme binding"/>
    <property type="evidence" value="ECO:0007669"/>
    <property type="project" value="InterPro"/>
</dbReference>
<dbReference type="RefSeq" id="WP_085083025.1">
    <property type="nucleotide sequence ID" value="NZ_FXAK01000001.1"/>
</dbReference>
<evidence type="ECO:0000313" key="8">
    <source>
        <dbReference type="EMBL" id="SMF23069.1"/>
    </source>
</evidence>
<dbReference type="SUPFAM" id="SSF46626">
    <property type="entry name" value="Cytochrome c"/>
    <property type="match status" value="1"/>
</dbReference>
<dbReference type="Gene3D" id="1.10.760.10">
    <property type="entry name" value="Cytochrome c-like domain"/>
    <property type="match status" value="1"/>
</dbReference>
<evidence type="ECO:0000256" key="5">
    <source>
        <dbReference type="SAM" id="MobiDB-lite"/>
    </source>
</evidence>
<dbReference type="InterPro" id="IPR009056">
    <property type="entry name" value="Cyt_c-like_dom"/>
</dbReference>
<evidence type="ECO:0000256" key="2">
    <source>
        <dbReference type="ARBA" id="ARBA00022723"/>
    </source>
</evidence>
<dbReference type="OrthoDB" id="5770300at2"/>
<accession>A0A1X7DWI8</accession>
<dbReference type="InterPro" id="IPR036909">
    <property type="entry name" value="Cyt_c-like_dom_sf"/>
</dbReference>
<dbReference type="PROSITE" id="PS51007">
    <property type="entry name" value="CYTC"/>
    <property type="match status" value="1"/>
</dbReference>
<dbReference type="AlphaFoldDB" id="A0A1X7DWI8"/>
<dbReference type="Proteomes" id="UP000192936">
    <property type="component" value="Unassembled WGS sequence"/>
</dbReference>
<evidence type="ECO:0000259" key="7">
    <source>
        <dbReference type="PROSITE" id="PS51007"/>
    </source>
</evidence>
<feature type="compositionally biased region" description="Polar residues" evidence="5">
    <location>
        <begin position="31"/>
        <end position="47"/>
    </location>
</feature>